<keyword evidence="1" id="KW-1133">Transmembrane helix</keyword>
<organism evidence="2 3">
    <name type="scientific">Adhaeribacter pallidiroseus</name>
    <dbReference type="NCBI Taxonomy" id="2072847"/>
    <lineage>
        <taxon>Bacteria</taxon>
        <taxon>Pseudomonadati</taxon>
        <taxon>Bacteroidota</taxon>
        <taxon>Cytophagia</taxon>
        <taxon>Cytophagales</taxon>
        <taxon>Hymenobacteraceae</taxon>
        <taxon>Adhaeribacter</taxon>
    </lineage>
</organism>
<dbReference type="EMBL" id="QASA01000001">
    <property type="protein sequence ID" value="RDC62707.1"/>
    <property type="molecule type" value="Genomic_DNA"/>
</dbReference>
<name>A0A369QHG0_9BACT</name>
<evidence type="ECO:0000313" key="2">
    <source>
        <dbReference type="EMBL" id="RDC62707.1"/>
    </source>
</evidence>
<dbReference type="OrthoDB" id="666052at2"/>
<keyword evidence="1" id="KW-0472">Membrane</keyword>
<keyword evidence="3" id="KW-1185">Reference proteome</keyword>
<evidence type="ECO:0000313" key="3">
    <source>
        <dbReference type="Proteomes" id="UP000253919"/>
    </source>
</evidence>
<dbReference type="RefSeq" id="WP_115372119.1">
    <property type="nucleotide sequence ID" value="NZ_QASA01000001.1"/>
</dbReference>
<feature type="transmembrane region" description="Helical" evidence="1">
    <location>
        <begin position="12"/>
        <end position="32"/>
    </location>
</feature>
<dbReference type="PROSITE" id="PS51257">
    <property type="entry name" value="PROKAR_LIPOPROTEIN"/>
    <property type="match status" value="1"/>
</dbReference>
<reference evidence="2 3" key="1">
    <citation type="submission" date="2018-04" db="EMBL/GenBank/DDBJ databases">
        <title>Adhaeribacter sp. HMF7616 genome sequencing and assembly.</title>
        <authorList>
            <person name="Kang H."/>
            <person name="Kang J."/>
            <person name="Cha I."/>
            <person name="Kim H."/>
            <person name="Joh K."/>
        </authorList>
    </citation>
    <scope>NUCLEOTIDE SEQUENCE [LARGE SCALE GENOMIC DNA]</scope>
    <source>
        <strain evidence="2 3">HMF7616</strain>
    </source>
</reference>
<evidence type="ECO:0008006" key="4">
    <source>
        <dbReference type="Google" id="ProtNLM"/>
    </source>
</evidence>
<sequence length="189" mass="21344">MKSTLNQQRTTKILAVGLFWICCLFSACYHNLKEVTVSSTKVPIPLAAKWSAGKFPMHKFWEYDGTYAGQAANLGIAFDIKPDGNCEFYQVTAQNVYGCRTQHLIYKKGTVAFHANQSFTFYPSQGTNREFVKVCDTAYQNKDQKVTGEDLSPQTFYYTYQPNQQGQNQLVIRGHVPVIAATTLQASNW</sequence>
<dbReference type="Proteomes" id="UP000253919">
    <property type="component" value="Unassembled WGS sequence"/>
</dbReference>
<gene>
    <name evidence="2" type="ORF">AHMF7616_01301</name>
</gene>
<evidence type="ECO:0000256" key="1">
    <source>
        <dbReference type="SAM" id="Phobius"/>
    </source>
</evidence>
<comment type="caution">
    <text evidence="2">The sequence shown here is derived from an EMBL/GenBank/DDBJ whole genome shotgun (WGS) entry which is preliminary data.</text>
</comment>
<protein>
    <recommendedName>
        <fullName evidence="4">Lipoprotein</fullName>
    </recommendedName>
</protein>
<dbReference type="AlphaFoldDB" id="A0A369QHG0"/>
<keyword evidence="1" id="KW-0812">Transmembrane</keyword>
<proteinExistence type="predicted"/>
<accession>A0A369QHG0</accession>